<evidence type="ECO:0000313" key="5">
    <source>
        <dbReference type="Proteomes" id="UP001309876"/>
    </source>
</evidence>
<evidence type="ECO:0000256" key="1">
    <source>
        <dbReference type="ARBA" id="ARBA00023015"/>
    </source>
</evidence>
<gene>
    <name evidence="4" type="primary">NPL6</name>
    <name evidence="4" type="ORF">LTR05_005765</name>
</gene>
<dbReference type="GO" id="GO:0016586">
    <property type="term" value="C:RSC-type complex"/>
    <property type="evidence" value="ECO:0007669"/>
    <property type="project" value="TreeGrafter"/>
</dbReference>
<feature type="compositionally biased region" description="Polar residues" evidence="3">
    <location>
        <begin position="98"/>
        <end position="108"/>
    </location>
</feature>
<dbReference type="InterPro" id="IPR013933">
    <property type="entry name" value="CRC_Rsc7/Swp82"/>
</dbReference>
<dbReference type="PANTHER" id="PTHR22597:SF3">
    <property type="entry name" value="CHROMATIN STRUCTURE-REMODELING COMPLEX SUBUNIT RSC7"/>
    <property type="match status" value="1"/>
</dbReference>
<protein>
    <submittedName>
        <fullName evidence="4">Chromatin structure-remodeling complex subunit RSC7</fullName>
    </submittedName>
</protein>
<evidence type="ECO:0000313" key="4">
    <source>
        <dbReference type="EMBL" id="KAK5084687.1"/>
    </source>
</evidence>
<dbReference type="GO" id="GO:0031490">
    <property type="term" value="F:chromatin DNA binding"/>
    <property type="evidence" value="ECO:0007669"/>
    <property type="project" value="TreeGrafter"/>
</dbReference>
<keyword evidence="2" id="KW-0804">Transcription</keyword>
<dbReference type="AlphaFoldDB" id="A0AAN7Y5P5"/>
<accession>A0AAN7Y5P5</accession>
<feature type="compositionally biased region" description="Low complexity" evidence="3">
    <location>
        <begin position="7"/>
        <end position="20"/>
    </location>
</feature>
<dbReference type="Pfam" id="PF08624">
    <property type="entry name" value="CRC_subunit"/>
    <property type="match status" value="1"/>
</dbReference>
<evidence type="ECO:0000256" key="3">
    <source>
        <dbReference type="SAM" id="MobiDB-lite"/>
    </source>
</evidence>
<dbReference type="Proteomes" id="UP001309876">
    <property type="component" value="Unassembled WGS sequence"/>
</dbReference>
<proteinExistence type="predicted"/>
<evidence type="ECO:0000256" key="2">
    <source>
        <dbReference type="ARBA" id="ARBA00023163"/>
    </source>
</evidence>
<feature type="compositionally biased region" description="Basic residues" evidence="3">
    <location>
        <begin position="119"/>
        <end position="135"/>
    </location>
</feature>
<reference evidence="4 5" key="1">
    <citation type="submission" date="2023-08" db="EMBL/GenBank/DDBJ databases">
        <title>Black Yeasts Isolated from many extreme environments.</title>
        <authorList>
            <person name="Coleine C."/>
            <person name="Stajich J.E."/>
            <person name="Selbmann L."/>
        </authorList>
    </citation>
    <scope>NUCLEOTIDE SEQUENCE [LARGE SCALE GENOMIC DNA]</scope>
    <source>
        <strain evidence="4 5">CCFEE 5910</strain>
    </source>
</reference>
<dbReference type="EMBL" id="JAVRRJ010000005">
    <property type="protein sequence ID" value="KAK5084687.1"/>
    <property type="molecule type" value="Genomic_DNA"/>
</dbReference>
<keyword evidence="1" id="KW-0805">Transcription regulation</keyword>
<comment type="caution">
    <text evidence="4">The sequence shown here is derived from an EMBL/GenBank/DDBJ whole genome shotgun (WGS) entry which is preliminary data.</text>
</comment>
<organism evidence="4 5">
    <name type="scientific">Lithohypha guttulata</name>
    <dbReference type="NCBI Taxonomy" id="1690604"/>
    <lineage>
        <taxon>Eukaryota</taxon>
        <taxon>Fungi</taxon>
        <taxon>Dikarya</taxon>
        <taxon>Ascomycota</taxon>
        <taxon>Pezizomycotina</taxon>
        <taxon>Eurotiomycetes</taxon>
        <taxon>Chaetothyriomycetidae</taxon>
        <taxon>Chaetothyriales</taxon>
        <taxon>Trichomeriaceae</taxon>
        <taxon>Lithohypha</taxon>
    </lineage>
</organism>
<feature type="region of interest" description="Disordered" evidence="3">
    <location>
        <begin position="1"/>
        <end position="145"/>
    </location>
</feature>
<sequence>MARRPRLAAQAARASLQTPAPRLSDNEDEDMADAPPTDVPTPQDEDEEGNEEEVDDEEEQNENEELPTPSRALRQSESATPRRRGRGRGRARGRPSARIQSLRNQGSDDGNDASDTPAPRRRGGFRGHRGGRWANKRSGAQRAVAAPVDDEGNVMTILNDEVELPEDAEGETKINKDGELQDGREYRVRTFTLLGRGNRLYMLSTEPARCIGFRDSYLFFQKHKHLYKIIIDDEEKKDLIERELIPHSYKGRSIGVVTARSVFREFGAKIVIGGKKVTDDYDVAGARERGDVEGELAVPEDRIPQAGEGYNRNQYVAWHGASAVYHMNLPSVPMQNGKPEQGKRRKIAVTSDNWMLEHAREAARFNSMLRLVRDDMMNGVYDIHTNTMQYPRNTQPTHARWEEVDDKEHAGEDEVENLNARFSKLEPVYSRNYRIHDLCLESAPESNMPEPGLGFSNPGLAGISSDILDELPVECRAAFSEAAEKELSWRAKWLNESIDGHRSIPLTSLEWYPR</sequence>
<feature type="compositionally biased region" description="Basic residues" evidence="3">
    <location>
        <begin position="81"/>
        <end position="95"/>
    </location>
</feature>
<name>A0AAN7Y5P5_9EURO</name>
<keyword evidence="5" id="KW-1185">Reference proteome</keyword>
<feature type="compositionally biased region" description="Acidic residues" evidence="3">
    <location>
        <begin position="43"/>
        <end position="65"/>
    </location>
</feature>
<dbReference type="PANTHER" id="PTHR22597">
    <property type="entry name" value="POLYCOMB GROUP PROTEIN"/>
    <property type="match status" value="1"/>
</dbReference>